<comment type="caution">
    <text evidence="1">The sequence shown here is derived from an EMBL/GenBank/DDBJ whole genome shotgun (WGS) entry which is preliminary data.</text>
</comment>
<name>A0A645IBB9_9ZZZZ</name>
<organism evidence="1">
    <name type="scientific">bioreactor metagenome</name>
    <dbReference type="NCBI Taxonomy" id="1076179"/>
    <lineage>
        <taxon>unclassified sequences</taxon>
        <taxon>metagenomes</taxon>
        <taxon>ecological metagenomes</taxon>
    </lineage>
</organism>
<dbReference type="EMBL" id="VSSQ01111020">
    <property type="protein sequence ID" value="MPN48565.1"/>
    <property type="molecule type" value="Genomic_DNA"/>
</dbReference>
<accession>A0A645IBB9</accession>
<gene>
    <name evidence="1" type="ORF">SDC9_196175</name>
</gene>
<evidence type="ECO:0000313" key="1">
    <source>
        <dbReference type="EMBL" id="MPN48565.1"/>
    </source>
</evidence>
<dbReference type="AlphaFoldDB" id="A0A645IBB9"/>
<sequence>MQRIKENGYKIETAEGMYYPVIDYSIYQKYDSMLPGDIAAYHNLMAAESNKAAAKDAALVISWNEVIQRALAQEKFLSQYENSAKAAEVKELYKRYVVFTFYGANNTPLFDYETKTMNKEAKDAYEQAAGLDANSKLLTQLKSYLTILANNHDKLTDEVNQFRKAAVDHLTK</sequence>
<protein>
    <submittedName>
        <fullName evidence="1">Uncharacterized protein</fullName>
    </submittedName>
</protein>
<proteinExistence type="predicted"/>
<reference evidence="1" key="1">
    <citation type="submission" date="2019-08" db="EMBL/GenBank/DDBJ databases">
        <authorList>
            <person name="Kucharzyk K."/>
            <person name="Murdoch R.W."/>
            <person name="Higgins S."/>
            <person name="Loffler F."/>
        </authorList>
    </citation>
    <scope>NUCLEOTIDE SEQUENCE</scope>
</reference>